<evidence type="ECO:0000256" key="2">
    <source>
        <dbReference type="ARBA" id="ARBA00022448"/>
    </source>
</evidence>
<dbReference type="GO" id="GO:0005524">
    <property type="term" value="F:ATP binding"/>
    <property type="evidence" value="ECO:0007669"/>
    <property type="project" value="UniProtKB-KW"/>
</dbReference>
<evidence type="ECO:0000256" key="1">
    <source>
        <dbReference type="ARBA" id="ARBA00004202"/>
    </source>
</evidence>
<evidence type="ECO:0000313" key="10">
    <source>
        <dbReference type="Proteomes" id="UP000199662"/>
    </source>
</evidence>
<comment type="subcellular location">
    <subcellularLocation>
        <location evidence="1">Cell membrane</location>
        <topology evidence="1">Peripheral membrane protein</topology>
    </subcellularLocation>
</comment>
<dbReference type="AlphaFoldDB" id="A0A1H6YLR0"/>
<dbReference type="GO" id="GO:0005886">
    <property type="term" value="C:plasma membrane"/>
    <property type="evidence" value="ECO:0007669"/>
    <property type="project" value="UniProtKB-SubCell"/>
</dbReference>
<dbReference type="Pfam" id="PF00005">
    <property type="entry name" value="ABC_tran"/>
    <property type="match status" value="1"/>
</dbReference>
<evidence type="ECO:0000256" key="5">
    <source>
        <dbReference type="ARBA" id="ARBA00022840"/>
    </source>
</evidence>
<dbReference type="GO" id="GO:0016887">
    <property type="term" value="F:ATP hydrolysis activity"/>
    <property type="evidence" value="ECO:0007669"/>
    <property type="project" value="InterPro"/>
</dbReference>
<dbReference type="FunFam" id="3.40.50.300:FF:000134">
    <property type="entry name" value="Iron-enterobactin ABC transporter ATP-binding protein"/>
    <property type="match status" value="1"/>
</dbReference>
<keyword evidence="7" id="KW-0472">Membrane</keyword>
<keyword evidence="10" id="KW-1185">Reference proteome</keyword>
<gene>
    <name evidence="9" type="ORF">SAMN05660742_10776</name>
</gene>
<dbReference type="Gene3D" id="3.40.50.300">
    <property type="entry name" value="P-loop containing nucleotide triphosphate hydrolases"/>
    <property type="match status" value="1"/>
</dbReference>
<evidence type="ECO:0000256" key="3">
    <source>
        <dbReference type="ARBA" id="ARBA00022475"/>
    </source>
</evidence>
<keyword evidence="5 9" id="KW-0067">ATP-binding</keyword>
<evidence type="ECO:0000256" key="6">
    <source>
        <dbReference type="ARBA" id="ARBA00023065"/>
    </source>
</evidence>
<evidence type="ECO:0000313" key="9">
    <source>
        <dbReference type="EMBL" id="SEJ42263.1"/>
    </source>
</evidence>
<proteinExistence type="predicted"/>
<accession>A0A1H6YLR0</accession>
<dbReference type="SUPFAM" id="SSF52540">
    <property type="entry name" value="P-loop containing nucleoside triphosphate hydrolases"/>
    <property type="match status" value="1"/>
</dbReference>
<evidence type="ECO:0000259" key="8">
    <source>
        <dbReference type="PROSITE" id="PS50893"/>
    </source>
</evidence>
<dbReference type="InterPro" id="IPR003439">
    <property type="entry name" value="ABC_transporter-like_ATP-bd"/>
</dbReference>
<dbReference type="GO" id="GO:0006811">
    <property type="term" value="P:monoatomic ion transport"/>
    <property type="evidence" value="ECO:0007669"/>
    <property type="project" value="UniProtKB-KW"/>
</dbReference>
<keyword evidence="4" id="KW-0547">Nucleotide-binding</keyword>
<sequence length="264" mass="30029">MILQAERLRLQYKNYRVSDYMDFSVEKPEIISLIGAADSEKSTLLQILGRVLKPLTGVVLLETQDIRILKPWEVAKKIAFLAQSPKVSEDMTVYEWMFYGQLKYRKLLFRENPADVAVVEAALAFVNIENLARLRLSKLTAGQRQCVSIAMALTHKPEVLLIEEPIIGLDIYEQLEVMTLLKRLKKELGLTILITMQDLNQAARFSDRLLALKQGNIIADGNVKEVFTAEILRQLYDIDDKTLKLPHDAMNQCLYLPADIGQPA</sequence>
<organism evidence="9 10">
    <name type="scientific">Propionispira arboris</name>
    <dbReference type="NCBI Taxonomy" id="84035"/>
    <lineage>
        <taxon>Bacteria</taxon>
        <taxon>Bacillati</taxon>
        <taxon>Bacillota</taxon>
        <taxon>Negativicutes</taxon>
        <taxon>Selenomonadales</taxon>
        <taxon>Selenomonadaceae</taxon>
        <taxon>Propionispira</taxon>
    </lineage>
</organism>
<dbReference type="RefSeq" id="WP_091830902.1">
    <property type="nucleotide sequence ID" value="NZ_FNZK01000007.1"/>
</dbReference>
<feature type="domain" description="ABC transporter" evidence="8">
    <location>
        <begin position="3"/>
        <end position="239"/>
    </location>
</feature>
<evidence type="ECO:0000256" key="4">
    <source>
        <dbReference type="ARBA" id="ARBA00022741"/>
    </source>
</evidence>
<reference evidence="10" key="1">
    <citation type="submission" date="2016-10" db="EMBL/GenBank/DDBJ databases">
        <authorList>
            <person name="Varghese N."/>
            <person name="Submissions S."/>
        </authorList>
    </citation>
    <scope>NUCLEOTIDE SEQUENCE [LARGE SCALE GENOMIC DNA]</scope>
    <source>
        <strain evidence="10">DSM 2179</strain>
    </source>
</reference>
<dbReference type="PROSITE" id="PS50893">
    <property type="entry name" value="ABC_TRANSPORTER_2"/>
    <property type="match status" value="1"/>
</dbReference>
<dbReference type="PANTHER" id="PTHR42771:SF2">
    <property type="entry name" value="IRON(3+)-HYDROXAMATE IMPORT ATP-BINDING PROTEIN FHUC"/>
    <property type="match status" value="1"/>
</dbReference>
<dbReference type="STRING" id="84035.SAMN05660742_10776"/>
<protein>
    <submittedName>
        <fullName evidence="9">Iron complex transport system ATP-binding protein</fullName>
    </submittedName>
</protein>
<dbReference type="InterPro" id="IPR027417">
    <property type="entry name" value="P-loop_NTPase"/>
</dbReference>
<dbReference type="Proteomes" id="UP000199662">
    <property type="component" value="Unassembled WGS sequence"/>
</dbReference>
<evidence type="ECO:0000256" key="7">
    <source>
        <dbReference type="ARBA" id="ARBA00023136"/>
    </source>
</evidence>
<keyword evidence="3" id="KW-1003">Cell membrane</keyword>
<dbReference type="EMBL" id="FNZK01000007">
    <property type="protein sequence ID" value="SEJ42263.1"/>
    <property type="molecule type" value="Genomic_DNA"/>
</dbReference>
<name>A0A1H6YLR0_9FIRM</name>
<dbReference type="InterPro" id="IPR051535">
    <property type="entry name" value="Siderophore_ABC-ATPase"/>
</dbReference>
<keyword evidence="2" id="KW-0813">Transport</keyword>
<dbReference type="PANTHER" id="PTHR42771">
    <property type="entry name" value="IRON(3+)-HYDROXAMATE IMPORT ATP-BINDING PROTEIN FHUC"/>
    <property type="match status" value="1"/>
</dbReference>
<keyword evidence="6" id="KW-0406">Ion transport</keyword>